<dbReference type="OrthoDB" id="8656934at2"/>
<dbReference type="AlphaFoldDB" id="A0A2S0IDX2"/>
<evidence type="ECO:0000313" key="2">
    <source>
        <dbReference type="EMBL" id="AVJ30206.1"/>
    </source>
</evidence>
<keyword evidence="3" id="KW-1185">Reference proteome</keyword>
<organism evidence="2 3">
    <name type="scientific">Achromobacter spanius</name>
    <dbReference type="NCBI Taxonomy" id="217203"/>
    <lineage>
        <taxon>Bacteria</taxon>
        <taxon>Pseudomonadati</taxon>
        <taxon>Pseudomonadota</taxon>
        <taxon>Betaproteobacteria</taxon>
        <taxon>Burkholderiales</taxon>
        <taxon>Alcaligenaceae</taxon>
        <taxon>Achromobacter</taxon>
    </lineage>
</organism>
<sequence>MSDTRKPGPDFSGAGPVDYSPAATQPAGAVGQTLASEEARLLATPGVVSVGITTGRPGEEALAVGVTDANVAARLPREINGVPLVITVTGPVDAQGKR</sequence>
<accession>A0A2S0IDX2</accession>
<gene>
    <name evidence="2" type="ORF">CLM73_25615</name>
</gene>
<reference evidence="2 3" key="1">
    <citation type="submission" date="2017-09" db="EMBL/GenBank/DDBJ databases">
        <title>Genomic, metabolic, and phenotypic characteristics of bacterial isolates from the natural microbiome of the model nematode Caenorhabditis elegans.</title>
        <authorList>
            <person name="Zimmermann J."/>
            <person name="Obeng N."/>
            <person name="Yang W."/>
            <person name="Obeng O."/>
            <person name="Kissoyan K."/>
            <person name="Pees B."/>
            <person name="Dirksen P."/>
            <person name="Hoppner M."/>
            <person name="Franke A."/>
            <person name="Rosenstiel P."/>
            <person name="Leippe M."/>
            <person name="Dierking K."/>
            <person name="Kaleta C."/>
            <person name="Schulenburg H."/>
        </authorList>
    </citation>
    <scope>NUCLEOTIDE SEQUENCE [LARGE SCALE GENOMIC DNA]</scope>
    <source>
        <strain evidence="2 3">MYb73</strain>
    </source>
</reference>
<evidence type="ECO:0000256" key="1">
    <source>
        <dbReference type="SAM" id="MobiDB-lite"/>
    </source>
</evidence>
<proteinExistence type="predicted"/>
<dbReference type="Proteomes" id="UP000239477">
    <property type="component" value="Chromosome"/>
</dbReference>
<name>A0A2S0IDX2_9BURK</name>
<dbReference type="RefSeq" id="WP_105240832.1">
    <property type="nucleotide sequence ID" value="NZ_CP023270.1"/>
</dbReference>
<feature type="region of interest" description="Disordered" evidence="1">
    <location>
        <begin position="1"/>
        <end position="31"/>
    </location>
</feature>
<evidence type="ECO:0000313" key="3">
    <source>
        <dbReference type="Proteomes" id="UP000239477"/>
    </source>
</evidence>
<dbReference type="EMBL" id="CP023270">
    <property type="protein sequence ID" value="AVJ30206.1"/>
    <property type="molecule type" value="Genomic_DNA"/>
</dbReference>
<protein>
    <submittedName>
        <fullName evidence="2">Uncharacterized protein</fullName>
    </submittedName>
</protein>